<sequence>MDGKQEGHITLLGEYRSHPVRTGSYDDFAPDDPKAALGLSAALVADLSAWARDIDAGMNTWLADRDDARWDAAFLRLHEHGETLAERLATELAPGRTVTYEGVQGVSCALLGTRLANPVEPVTPAPRSTRD</sequence>
<gene>
    <name evidence="1" type="ORF">AB0E89_05205</name>
</gene>
<proteinExistence type="predicted"/>
<organism evidence="1 2">
    <name type="scientific">Streptomyces sp. 900129855</name>
    <dbReference type="NCBI Taxonomy" id="3155129"/>
    <lineage>
        <taxon>Bacteria</taxon>
        <taxon>Bacillati</taxon>
        <taxon>Actinomycetota</taxon>
        <taxon>Actinomycetes</taxon>
        <taxon>Kitasatosporales</taxon>
        <taxon>Streptomycetaceae</taxon>
        <taxon>Streptomyces</taxon>
    </lineage>
</organism>
<dbReference type="RefSeq" id="WP_334579488.1">
    <property type="nucleotide sequence ID" value="NZ_JBEZVE010000002.1"/>
</dbReference>
<protein>
    <submittedName>
        <fullName evidence="1">Uncharacterized protein</fullName>
    </submittedName>
</protein>
<reference evidence="1 2" key="1">
    <citation type="submission" date="2024-06" db="EMBL/GenBank/DDBJ databases">
        <title>The Natural Products Discovery Center: Release of the First 8490 Sequenced Strains for Exploring Actinobacteria Biosynthetic Diversity.</title>
        <authorList>
            <person name="Kalkreuter E."/>
            <person name="Kautsar S.A."/>
            <person name="Yang D."/>
            <person name="Bader C.D."/>
            <person name="Teijaro C.N."/>
            <person name="Fluegel L."/>
            <person name="Davis C.M."/>
            <person name="Simpson J.R."/>
            <person name="Lauterbach L."/>
            <person name="Steele A.D."/>
            <person name="Gui C."/>
            <person name="Meng S."/>
            <person name="Li G."/>
            <person name="Viehrig K."/>
            <person name="Ye F."/>
            <person name="Su P."/>
            <person name="Kiefer A.F."/>
            <person name="Nichols A."/>
            <person name="Cepeda A.J."/>
            <person name="Yan W."/>
            <person name="Fan B."/>
            <person name="Jiang Y."/>
            <person name="Adhikari A."/>
            <person name="Zheng C.-J."/>
            <person name="Schuster L."/>
            <person name="Cowan T.M."/>
            <person name="Smanski M.J."/>
            <person name="Chevrette M.G."/>
            <person name="De Carvalho L.P.S."/>
            <person name="Shen B."/>
        </authorList>
    </citation>
    <scope>NUCLEOTIDE SEQUENCE [LARGE SCALE GENOMIC DNA]</scope>
    <source>
        <strain evidence="1 2">NPDC033843</strain>
    </source>
</reference>
<dbReference type="Proteomes" id="UP001550739">
    <property type="component" value="Unassembled WGS sequence"/>
</dbReference>
<accession>A0ABV2ZBV4</accession>
<keyword evidence="2" id="KW-1185">Reference proteome</keyword>
<evidence type="ECO:0000313" key="1">
    <source>
        <dbReference type="EMBL" id="MEU3779980.1"/>
    </source>
</evidence>
<dbReference type="EMBL" id="JBEZVE010000002">
    <property type="protein sequence ID" value="MEU3779980.1"/>
    <property type="molecule type" value="Genomic_DNA"/>
</dbReference>
<evidence type="ECO:0000313" key="2">
    <source>
        <dbReference type="Proteomes" id="UP001550739"/>
    </source>
</evidence>
<name>A0ABV2ZBV4_9ACTN</name>
<comment type="caution">
    <text evidence="1">The sequence shown here is derived from an EMBL/GenBank/DDBJ whole genome shotgun (WGS) entry which is preliminary data.</text>
</comment>